<accession>A0A816TMQ2</accession>
<dbReference type="AlphaFoldDB" id="A0A816TMQ2"/>
<feature type="region of interest" description="Disordered" evidence="1">
    <location>
        <begin position="1"/>
        <end position="24"/>
    </location>
</feature>
<organism evidence="2">
    <name type="scientific">Brassica napus</name>
    <name type="common">Rape</name>
    <dbReference type="NCBI Taxonomy" id="3708"/>
    <lineage>
        <taxon>Eukaryota</taxon>
        <taxon>Viridiplantae</taxon>
        <taxon>Streptophyta</taxon>
        <taxon>Embryophyta</taxon>
        <taxon>Tracheophyta</taxon>
        <taxon>Spermatophyta</taxon>
        <taxon>Magnoliopsida</taxon>
        <taxon>eudicotyledons</taxon>
        <taxon>Gunneridae</taxon>
        <taxon>Pentapetalae</taxon>
        <taxon>rosids</taxon>
        <taxon>malvids</taxon>
        <taxon>Brassicales</taxon>
        <taxon>Brassicaceae</taxon>
        <taxon>Brassiceae</taxon>
        <taxon>Brassica</taxon>
    </lineage>
</organism>
<proteinExistence type="predicted"/>
<evidence type="ECO:0000256" key="1">
    <source>
        <dbReference type="SAM" id="MobiDB-lite"/>
    </source>
</evidence>
<reference evidence="2" key="1">
    <citation type="submission" date="2021-01" db="EMBL/GenBank/DDBJ databases">
        <authorList>
            <consortium name="Genoscope - CEA"/>
            <person name="William W."/>
        </authorList>
    </citation>
    <scope>NUCLEOTIDE SEQUENCE</scope>
</reference>
<dbReference type="EMBL" id="HG994359">
    <property type="protein sequence ID" value="CAF2098590.1"/>
    <property type="molecule type" value="Genomic_DNA"/>
</dbReference>
<gene>
    <name evidence="2" type="ORF">DARMORV10_A05P23410.1</name>
</gene>
<evidence type="ECO:0000313" key="2">
    <source>
        <dbReference type="EMBL" id="CAF2098590.1"/>
    </source>
</evidence>
<protein>
    <submittedName>
        <fullName evidence="2">(rape) hypothetical protein</fullName>
    </submittedName>
</protein>
<name>A0A816TMQ2_BRANA</name>
<sequence length="81" mass="8522">MTVPEQGDSSPEKEGMQIGATESNLIGEKEVSAVAVTAEVGSLVGEEAKNSEGEEVEIPKEVKQGEEVRKNGQCCPVLSYA</sequence>
<dbReference type="Proteomes" id="UP001295469">
    <property type="component" value="Chromosome A05"/>
</dbReference>